<evidence type="ECO:0000256" key="1">
    <source>
        <dbReference type="ARBA" id="ARBA00022771"/>
    </source>
</evidence>
<protein>
    <recommendedName>
        <fullName evidence="2">DH domain-containing protein</fullName>
    </recommendedName>
</protein>
<keyword evidence="1" id="KW-0863">Zinc-finger</keyword>
<dbReference type="SUPFAM" id="SSF48065">
    <property type="entry name" value="DBL homology domain (DH-domain)"/>
    <property type="match status" value="1"/>
</dbReference>
<dbReference type="CDD" id="cd00160">
    <property type="entry name" value="RhoGEF"/>
    <property type="match status" value="1"/>
</dbReference>
<dbReference type="Ensembl" id="ENSMZET00005006243.1">
    <property type="protein sequence ID" value="ENSMZEP00005005985.1"/>
    <property type="gene ID" value="ENSMZEG00005004598.1"/>
</dbReference>
<dbReference type="GeneTree" id="ENSGT00940000155831"/>
<dbReference type="InterPro" id="IPR000219">
    <property type="entry name" value="DH_dom"/>
</dbReference>
<dbReference type="PANTHER" id="PTHR13944">
    <property type="entry name" value="AGAP007712-PA"/>
    <property type="match status" value="1"/>
</dbReference>
<name>A0A3P9B800_9CICH</name>
<keyword evidence="1" id="KW-0862">Zinc</keyword>
<accession>A0A3P9B800</accession>
<keyword evidence="1" id="KW-0479">Metal-binding</keyword>
<dbReference type="Gene3D" id="1.20.900.10">
    <property type="entry name" value="Dbl homology (DH) domain"/>
    <property type="match status" value="1"/>
</dbReference>
<evidence type="ECO:0000313" key="4">
    <source>
        <dbReference type="Proteomes" id="UP000265160"/>
    </source>
</evidence>
<dbReference type="PROSITE" id="PS50010">
    <property type="entry name" value="DH_2"/>
    <property type="match status" value="1"/>
</dbReference>
<dbReference type="GO" id="GO:0008270">
    <property type="term" value="F:zinc ion binding"/>
    <property type="evidence" value="ECO:0007669"/>
    <property type="project" value="UniProtKB-KW"/>
</dbReference>
<feature type="domain" description="DH" evidence="2">
    <location>
        <begin position="50"/>
        <end position="236"/>
    </location>
</feature>
<reference evidence="3" key="3">
    <citation type="submission" date="2025-09" db="UniProtKB">
        <authorList>
            <consortium name="Ensembl"/>
        </authorList>
    </citation>
    <scope>IDENTIFICATION</scope>
</reference>
<organism evidence="3 4">
    <name type="scientific">Maylandia zebra</name>
    <name type="common">zebra mbuna</name>
    <dbReference type="NCBI Taxonomy" id="106582"/>
    <lineage>
        <taxon>Eukaryota</taxon>
        <taxon>Metazoa</taxon>
        <taxon>Chordata</taxon>
        <taxon>Craniata</taxon>
        <taxon>Vertebrata</taxon>
        <taxon>Euteleostomi</taxon>
        <taxon>Actinopterygii</taxon>
        <taxon>Neopterygii</taxon>
        <taxon>Teleostei</taxon>
        <taxon>Neoteleostei</taxon>
        <taxon>Acanthomorphata</taxon>
        <taxon>Ovalentaria</taxon>
        <taxon>Cichlomorphae</taxon>
        <taxon>Cichliformes</taxon>
        <taxon>Cichlidae</taxon>
        <taxon>African cichlids</taxon>
        <taxon>Pseudocrenilabrinae</taxon>
        <taxon>Haplochromini</taxon>
        <taxon>Maylandia</taxon>
        <taxon>Maylandia zebra complex</taxon>
    </lineage>
</organism>
<dbReference type="PANTHER" id="PTHR13944:SF22">
    <property type="entry name" value="RHO GUANINE NUCLEOTIDE EXCHANGE FACTOR 28"/>
    <property type="match status" value="1"/>
</dbReference>
<dbReference type="GO" id="GO:0035023">
    <property type="term" value="P:regulation of Rho protein signal transduction"/>
    <property type="evidence" value="ECO:0007669"/>
    <property type="project" value="TreeGrafter"/>
</dbReference>
<dbReference type="Proteomes" id="UP000265160">
    <property type="component" value="LG7"/>
</dbReference>
<dbReference type="Pfam" id="PF00621">
    <property type="entry name" value="RhoGEF"/>
    <property type="match status" value="1"/>
</dbReference>
<sequence>NNNCITYINLSTELKRRSWINTTFQPKRSRRSTKSSAHSVFSRAGCPVHVTKLMQTELHHLQTLHIMAEIFRRGMRQEVQLDTEAVERVFPCLDQLLLFHHAFFAAMKERRHSSTQPQGHRNYLIQRIGDILLQQVSWCSWMKQVYGEFCSRHNEAVSFFKELQQHNKRFQTFIRVFNQQGNNSLVRRREIPECILLVTQRITKYPVLLERILRYTQGQSSTTIEATEDKLNCFLS</sequence>
<dbReference type="SMART" id="SM00325">
    <property type="entry name" value="RhoGEF"/>
    <property type="match status" value="1"/>
</dbReference>
<dbReference type="AlphaFoldDB" id="A0A3P9B800"/>
<evidence type="ECO:0000259" key="2">
    <source>
        <dbReference type="PROSITE" id="PS50010"/>
    </source>
</evidence>
<reference evidence="3 4" key="1">
    <citation type="journal article" date="2014" name="Nature">
        <title>The genomic substrate for adaptive radiation in African cichlid fish.</title>
        <authorList>
            <person name="Brawand D."/>
            <person name="Wagner C.E."/>
            <person name="Li Y.I."/>
            <person name="Malinsky M."/>
            <person name="Keller I."/>
            <person name="Fan S."/>
            <person name="Simakov O."/>
            <person name="Ng A.Y."/>
            <person name="Lim Z.W."/>
            <person name="Bezault E."/>
            <person name="Turner-Maier J."/>
            <person name="Johnson J."/>
            <person name="Alcazar R."/>
            <person name="Noh H.J."/>
            <person name="Russell P."/>
            <person name="Aken B."/>
            <person name="Alfoldi J."/>
            <person name="Amemiya C."/>
            <person name="Azzouzi N."/>
            <person name="Baroiller J.F."/>
            <person name="Barloy-Hubler F."/>
            <person name="Berlin A."/>
            <person name="Bloomquist R."/>
            <person name="Carleton K.L."/>
            <person name="Conte M.A."/>
            <person name="D'Cotta H."/>
            <person name="Eshel O."/>
            <person name="Gaffney L."/>
            <person name="Galibert F."/>
            <person name="Gante H.F."/>
            <person name="Gnerre S."/>
            <person name="Greuter L."/>
            <person name="Guyon R."/>
            <person name="Haddad N.S."/>
            <person name="Haerty W."/>
            <person name="Harris R.M."/>
            <person name="Hofmann H.A."/>
            <person name="Hourlier T."/>
            <person name="Hulata G."/>
            <person name="Jaffe D.B."/>
            <person name="Lara M."/>
            <person name="Lee A.P."/>
            <person name="MacCallum I."/>
            <person name="Mwaiko S."/>
            <person name="Nikaido M."/>
            <person name="Nishihara H."/>
            <person name="Ozouf-Costaz C."/>
            <person name="Penman D.J."/>
            <person name="Przybylski D."/>
            <person name="Rakotomanga M."/>
            <person name="Renn S.C.P."/>
            <person name="Ribeiro F.J."/>
            <person name="Ron M."/>
            <person name="Salzburger W."/>
            <person name="Sanchez-Pulido L."/>
            <person name="Santos M.E."/>
            <person name="Searle S."/>
            <person name="Sharpe T."/>
            <person name="Swofford R."/>
            <person name="Tan F.J."/>
            <person name="Williams L."/>
            <person name="Young S."/>
            <person name="Yin S."/>
            <person name="Okada N."/>
            <person name="Kocher T.D."/>
            <person name="Miska E.A."/>
            <person name="Lander E.S."/>
            <person name="Venkatesh B."/>
            <person name="Fernald R.D."/>
            <person name="Meyer A."/>
            <person name="Ponting C.P."/>
            <person name="Streelman J.T."/>
            <person name="Lindblad-Toh K."/>
            <person name="Seehausen O."/>
            <person name="Di Palma F."/>
        </authorList>
    </citation>
    <scope>NUCLEOTIDE SEQUENCE</scope>
</reference>
<keyword evidence="4" id="KW-1185">Reference proteome</keyword>
<dbReference type="GO" id="GO:0005085">
    <property type="term" value="F:guanyl-nucleotide exchange factor activity"/>
    <property type="evidence" value="ECO:0007669"/>
    <property type="project" value="InterPro"/>
</dbReference>
<reference evidence="3" key="2">
    <citation type="submission" date="2025-08" db="UniProtKB">
        <authorList>
            <consortium name="Ensembl"/>
        </authorList>
    </citation>
    <scope>IDENTIFICATION</scope>
</reference>
<dbReference type="InterPro" id="IPR035899">
    <property type="entry name" value="DBL_dom_sf"/>
</dbReference>
<proteinExistence type="predicted"/>
<dbReference type="InterPro" id="IPR051632">
    <property type="entry name" value="Rho_GEF"/>
</dbReference>
<evidence type="ECO:0000313" key="3">
    <source>
        <dbReference type="Ensembl" id="ENSMZEP00005005985.1"/>
    </source>
</evidence>